<evidence type="ECO:0000313" key="6">
    <source>
        <dbReference type="Proteomes" id="UP001240150"/>
    </source>
</evidence>
<dbReference type="RefSeq" id="WP_284915590.1">
    <property type="nucleotide sequence ID" value="NZ_CP126980.1"/>
</dbReference>
<evidence type="ECO:0000313" key="5">
    <source>
        <dbReference type="EMBL" id="WIM94387.1"/>
    </source>
</evidence>
<dbReference type="InterPro" id="IPR016032">
    <property type="entry name" value="Sig_transdc_resp-reg_C-effctor"/>
</dbReference>
<keyword evidence="1" id="KW-0805">Transcription regulation</keyword>
<dbReference type="SMART" id="SM00421">
    <property type="entry name" value="HTH_LUXR"/>
    <property type="match status" value="1"/>
</dbReference>
<dbReference type="InterPro" id="IPR000792">
    <property type="entry name" value="Tscrpt_reg_LuxR_C"/>
</dbReference>
<sequence length="216" mass="22392">MGTSRQRFDEALAATAGVEVVPSDRRVAEGRVPAAGAAEVVVYVVAAPDGHHTLDEVAAVARQTPTLLIGPSGWPYAQAALAAGASAYLTDDRPQVAVDLAVAAVRGYRRARPPAEPAATSGAAAADQLSPREREALFYIAHGYTHQQAAARMGVKKPTVDTFLARIRVKLGVGNKAELTRAAMTHLNLGPVPLPVSMPMDAAPDENAPASCGSRG</sequence>
<dbReference type="Proteomes" id="UP001240150">
    <property type="component" value="Chromosome"/>
</dbReference>
<dbReference type="EMBL" id="CP126980">
    <property type="protein sequence ID" value="WIM94387.1"/>
    <property type="molecule type" value="Genomic_DNA"/>
</dbReference>
<keyword evidence="3" id="KW-0804">Transcription</keyword>
<dbReference type="PRINTS" id="PR00038">
    <property type="entry name" value="HTHLUXR"/>
</dbReference>
<evidence type="ECO:0000256" key="1">
    <source>
        <dbReference type="ARBA" id="ARBA00023015"/>
    </source>
</evidence>
<dbReference type="SUPFAM" id="SSF46894">
    <property type="entry name" value="C-terminal effector domain of the bipartite response regulators"/>
    <property type="match status" value="1"/>
</dbReference>
<name>A0ABY8WA52_9ACTN</name>
<keyword evidence="2" id="KW-0238">DNA-binding</keyword>
<protein>
    <submittedName>
        <fullName evidence="5">Helix-turn-helix transcriptional regulator</fullName>
    </submittedName>
</protein>
<evidence type="ECO:0000259" key="4">
    <source>
        <dbReference type="PROSITE" id="PS50043"/>
    </source>
</evidence>
<accession>A0ABY8WA52</accession>
<dbReference type="PANTHER" id="PTHR44688">
    <property type="entry name" value="DNA-BINDING TRANSCRIPTIONAL ACTIVATOR DEVR_DOSR"/>
    <property type="match status" value="1"/>
</dbReference>
<dbReference type="Gene3D" id="3.40.50.2300">
    <property type="match status" value="1"/>
</dbReference>
<dbReference type="PROSITE" id="PS50043">
    <property type="entry name" value="HTH_LUXR_2"/>
    <property type="match status" value="1"/>
</dbReference>
<feature type="domain" description="HTH luxR-type" evidence="4">
    <location>
        <begin position="122"/>
        <end position="187"/>
    </location>
</feature>
<dbReference type="Pfam" id="PF00196">
    <property type="entry name" value="GerE"/>
    <property type="match status" value="1"/>
</dbReference>
<gene>
    <name evidence="5" type="ORF">ACTOB_006408</name>
</gene>
<dbReference type="CDD" id="cd06170">
    <property type="entry name" value="LuxR_C_like"/>
    <property type="match status" value="1"/>
</dbReference>
<evidence type="ECO:0000256" key="3">
    <source>
        <dbReference type="ARBA" id="ARBA00023163"/>
    </source>
</evidence>
<dbReference type="PANTHER" id="PTHR44688:SF16">
    <property type="entry name" value="DNA-BINDING TRANSCRIPTIONAL ACTIVATOR DEVR_DOSR"/>
    <property type="match status" value="1"/>
</dbReference>
<proteinExistence type="predicted"/>
<organism evidence="5 6">
    <name type="scientific">Actinoplanes oblitus</name>
    <dbReference type="NCBI Taxonomy" id="3040509"/>
    <lineage>
        <taxon>Bacteria</taxon>
        <taxon>Bacillati</taxon>
        <taxon>Actinomycetota</taxon>
        <taxon>Actinomycetes</taxon>
        <taxon>Micromonosporales</taxon>
        <taxon>Micromonosporaceae</taxon>
        <taxon>Actinoplanes</taxon>
    </lineage>
</organism>
<keyword evidence="6" id="KW-1185">Reference proteome</keyword>
<evidence type="ECO:0000256" key="2">
    <source>
        <dbReference type="ARBA" id="ARBA00023125"/>
    </source>
</evidence>
<reference evidence="5 6" key="1">
    <citation type="submission" date="2023-06" db="EMBL/GenBank/DDBJ databases">
        <authorList>
            <person name="Yushchuk O."/>
            <person name="Binda E."/>
            <person name="Ruckert-Reed C."/>
            <person name="Fedorenko V."/>
            <person name="Kalinowski J."/>
            <person name="Marinelli F."/>
        </authorList>
    </citation>
    <scope>NUCLEOTIDE SEQUENCE [LARGE SCALE GENOMIC DNA]</scope>
    <source>
        <strain evidence="5 6">NRRL 3884</strain>
    </source>
</reference>